<dbReference type="GO" id="GO:0098542">
    <property type="term" value="P:defense response to other organism"/>
    <property type="evidence" value="ECO:0007669"/>
    <property type="project" value="TreeGrafter"/>
</dbReference>
<dbReference type="FunFam" id="3.40.50.300:FF:001091">
    <property type="entry name" value="Probable disease resistance protein At1g61300"/>
    <property type="match status" value="1"/>
</dbReference>
<evidence type="ECO:0000259" key="10">
    <source>
        <dbReference type="Pfam" id="PF00931"/>
    </source>
</evidence>
<evidence type="ECO:0000259" key="13">
    <source>
        <dbReference type="Pfam" id="PF23598"/>
    </source>
</evidence>
<name>A0AAE1S1P5_9SOLA</name>
<dbReference type="InterPro" id="IPR042197">
    <property type="entry name" value="Apaf_helical"/>
</dbReference>
<evidence type="ECO:0000256" key="4">
    <source>
        <dbReference type="ARBA" id="ARBA00022737"/>
    </source>
</evidence>
<dbReference type="SUPFAM" id="SSF52058">
    <property type="entry name" value="L domain-like"/>
    <property type="match status" value="1"/>
</dbReference>
<evidence type="ECO:0000313" key="15">
    <source>
        <dbReference type="Proteomes" id="UP001291623"/>
    </source>
</evidence>
<proteinExistence type="inferred from homology"/>
<evidence type="ECO:0000256" key="8">
    <source>
        <dbReference type="ARBA" id="ARBA00023054"/>
    </source>
</evidence>
<dbReference type="Gene3D" id="1.20.5.4130">
    <property type="match status" value="1"/>
</dbReference>
<dbReference type="GO" id="GO:0043531">
    <property type="term" value="F:ADP binding"/>
    <property type="evidence" value="ECO:0007669"/>
    <property type="project" value="InterPro"/>
</dbReference>
<dbReference type="GO" id="GO:0016020">
    <property type="term" value="C:membrane"/>
    <property type="evidence" value="ECO:0007669"/>
    <property type="project" value="UniProtKB-SubCell"/>
</dbReference>
<keyword evidence="4" id="KW-0677">Repeat</keyword>
<dbReference type="PANTHER" id="PTHR23155">
    <property type="entry name" value="DISEASE RESISTANCE PROTEIN RP"/>
    <property type="match status" value="1"/>
</dbReference>
<dbReference type="Pfam" id="PF23598">
    <property type="entry name" value="LRR_14"/>
    <property type="match status" value="1"/>
</dbReference>
<dbReference type="InterPro" id="IPR058922">
    <property type="entry name" value="WHD_DRP"/>
</dbReference>
<dbReference type="EMBL" id="JAVYJV010000010">
    <property type="protein sequence ID" value="KAK4361113.1"/>
    <property type="molecule type" value="Genomic_DNA"/>
</dbReference>
<keyword evidence="3" id="KW-0433">Leucine-rich repeat</keyword>
<dbReference type="InterPro" id="IPR002182">
    <property type="entry name" value="NB-ARC"/>
</dbReference>
<organism evidence="14 15">
    <name type="scientific">Anisodus tanguticus</name>
    <dbReference type="NCBI Taxonomy" id="243964"/>
    <lineage>
        <taxon>Eukaryota</taxon>
        <taxon>Viridiplantae</taxon>
        <taxon>Streptophyta</taxon>
        <taxon>Embryophyta</taxon>
        <taxon>Tracheophyta</taxon>
        <taxon>Spermatophyta</taxon>
        <taxon>Magnoliopsida</taxon>
        <taxon>eudicotyledons</taxon>
        <taxon>Gunneridae</taxon>
        <taxon>Pentapetalae</taxon>
        <taxon>asterids</taxon>
        <taxon>lamiids</taxon>
        <taxon>Solanales</taxon>
        <taxon>Solanaceae</taxon>
        <taxon>Solanoideae</taxon>
        <taxon>Hyoscyameae</taxon>
        <taxon>Anisodus</taxon>
    </lineage>
</organism>
<dbReference type="AlphaFoldDB" id="A0AAE1S1P5"/>
<evidence type="ECO:0000259" key="11">
    <source>
        <dbReference type="Pfam" id="PF18052"/>
    </source>
</evidence>
<dbReference type="SUPFAM" id="SSF52540">
    <property type="entry name" value="P-loop containing nucleoside triphosphate hydrolases"/>
    <property type="match status" value="1"/>
</dbReference>
<protein>
    <submittedName>
        <fullName evidence="14">Uncharacterized protein</fullName>
    </submittedName>
</protein>
<dbReference type="InterPro" id="IPR055414">
    <property type="entry name" value="LRR_R13L4/SHOC2-like"/>
</dbReference>
<sequence length="859" mass="98343">MEAIAISAVTKKAVDIIGTLGLKEGYRLYSLRENMEWIRREMEKIQSFLKEADANPTSSETLTTTRRQIRELAYDIEDIIDKYFPKFASVHKWKDFLCCLCNCCTAHDLVLEIEAIKSRVEEINSAKTTFPTCDIGHDTIWEVRKNFLYCDEEPNIVGFQDDIVELKIKLLDPKIAYDVISIVGMPGLGKTTLAKKIFNVAKVELAKDSPYDLHFECSAKVYVSQKQNVEDLWKDIAKQVGVTKEEMDANHVATSLSAFLREKRHVIFLDDLWSDETWDKLSIAFPNNPKIGSRIIITSQSRRVGRHVGGKNSLHKLQHLDFRSSQKLFNELLIKGATNGETFSPSLKAIGEDILKKCHGLPLAITIVAGMLRQRKTNQHTWNYVLQSLNKDDQLSKVLDLSYQDLPIYLKPCFLYFGLFPKDHETRASEIINLWVAEKFIPLSEQITPLAEDDGEAYLAELVDRNLISVVSRRFDGRIRSCSIHGLLHSRCISLASKDNLFKTWSNVASNSCTSSALVRRFTTDGSSLSQFLSSEGQAVKIRTLFCLQGSDKHSKKHLTRVLREFKFLRILVIECLELPPIFPKDLCNLRHLRHLKLSGYGLENLPKGMWSLQDLLTLDVRGCPKLIRLPNSIWKLKNLKNLLVHEDIQCFCRTKAPLPNLQILSVVRGDCLEPKHWQNMRNLRKLGIYYPLEEDRKINVLWFTTHQAEKLENLHLEWHLDSLEKSMDLSHCIKLQKLHLRGFVQSMPHFGSFPPNLTKLSLVASQLEEDALENLKKLPLLKVLNLGRNSFVGAKIVCVGSHEFPSLEDLRIDELLSLNELRIEKGSMPRLKKLCYCKGLRVQIDNTRSLDIVVTIDY</sequence>
<dbReference type="InterPro" id="IPR036388">
    <property type="entry name" value="WH-like_DNA-bd_sf"/>
</dbReference>
<dbReference type="InterPro" id="IPR044974">
    <property type="entry name" value="Disease_R_plants"/>
</dbReference>
<dbReference type="InterPro" id="IPR038005">
    <property type="entry name" value="RX-like_CC"/>
</dbReference>
<dbReference type="Gene3D" id="1.10.8.430">
    <property type="entry name" value="Helical domain of apoptotic protease-activating factors"/>
    <property type="match status" value="1"/>
</dbReference>
<dbReference type="PRINTS" id="PR00364">
    <property type="entry name" value="DISEASERSIST"/>
</dbReference>
<evidence type="ECO:0000256" key="3">
    <source>
        <dbReference type="ARBA" id="ARBA00022614"/>
    </source>
</evidence>
<keyword evidence="6" id="KW-0611">Plant defense</keyword>
<keyword evidence="5" id="KW-0547">Nucleotide-binding</keyword>
<dbReference type="Gene3D" id="3.40.50.300">
    <property type="entry name" value="P-loop containing nucleotide triphosphate hydrolases"/>
    <property type="match status" value="1"/>
</dbReference>
<comment type="caution">
    <text evidence="14">The sequence shown here is derived from an EMBL/GenBank/DDBJ whole genome shotgun (WGS) entry which is preliminary data.</text>
</comment>
<keyword evidence="15" id="KW-1185">Reference proteome</keyword>
<accession>A0AAE1S1P5</accession>
<evidence type="ECO:0000256" key="1">
    <source>
        <dbReference type="ARBA" id="ARBA00004170"/>
    </source>
</evidence>
<dbReference type="Gene3D" id="1.10.10.10">
    <property type="entry name" value="Winged helix-like DNA-binding domain superfamily/Winged helix DNA-binding domain"/>
    <property type="match status" value="1"/>
</dbReference>
<keyword evidence="9" id="KW-0472">Membrane</keyword>
<dbReference type="Proteomes" id="UP001291623">
    <property type="component" value="Unassembled WGS sequence"/>
</dbReference>
<evidence type="ECO:0000313" key="14">
    <source>
        <dbReference type="EMBL" id="KAK4361113.1"/>
    </source>
</evidence>
<dbReference type="InterPro" id="IPR032675">
    <property type="entry name" value="LRR_dom_sf"/>
</dbReference>
<evidence type="ECO:0000256" key="7">
    <source>
        <dbReference type="ARBA" id="ARBA00022840"/>
    </source>
</evidence>
<feature type="domain" description="Disease resistance protein winged helix" evidence="12">
    <location>
        <begin position="419"/>
        <end position="489"/>
    </location>
</feature>
<feature type="domain" description="NB-ARC" evidence="10">
    <location>
        <begin position="162"/>
        <end position="331"/>
    </location>
</feature>
<comment type="subcellular location">
    <subcellularLocation>
        <location evidence="1">Membrane</location>
        <topology evidence="1">Peripheral membrane protein</topology>
    </subcellularLocation>
</comment>
<feature type="domain" description="Disease resistance N-terminal" evidence="11">
    <location>
        <begin position="13"/>
        <end position="88"/>
    </location>
</feature>
<dbReference type="Pfam" id="PF18052">
    <property type="entry name" value="Rx_N"/>
    <property type="match status" value="1"/>
</dbReference>
<keyword evidence="8" id="KW-0175">Coiled coil</keyword>
<evidence type="ECO:0000256" key="5">
    <source>
        <dbReference type="ARBA" id="ARBA00022741"/>
    </source>
</evidence>
<evidence type="ECO:0000256" key="2">
    <source>
        <dbReference type="ARBA" id="ARBA00008894"/>
    </source>
</evidence>
<evidence type="ECO:0000259" key="12">
    <source>
        <dbReference type="Pfam" id="PF23559"/>
    </source>
</evidence>
<dbReference type="Pfam" id="PF23559">
    <property type="entry name" value="WHD_DRP"/>
    <property type="match status" value="1"/>
</dbReference>
<dbReference type="CDD" id="cd14798">
    <property type="entry name" value="RX-CC_like"/>
    <property type="match status" value="1"/>
</dbReference>
<dbReference type="InterPro" id="IPR027417">
    <property type="entry name" value="P-loop_NTPase"/>
</dbReference>
<dbReference type="Gene3D" id="3.80.10.10">
    <property type="entry name" value="Ribonuclease Inhibitor"/>
    <property type="match status" value="1"/>
</dbReference>
<dbReference type="PANTHER" id="PTHR23155:SF1238">
    <property type="entry name" value="TOMV SUSCEPTIBLE PROTEIN TM-2"/>
    <property type="match status" value="1"/>
</dbReference>
<evidence type="ECO:0000256" key="9">
    <source>
        <dbReference type="ARBA" id="ARBA00023136"/>
    </source>
</evidence>
<dbReference type="InterPro" id="IPR041118">
    <property type="entry name" value="Rx_N"/>
</dbReference>
<gene>
    <name evidence="14" type="ORF">RND71_020065</name>
</gene>
<dbReference type="GO" id="GO:0051607">
    <property type="term" value="P:defense response to virus"/>
    <property type="evidence" value="ECO:0007669"/>
    <property type="project" value="UniProtKB-ARBA"/>
</dbReference>
<feature type="domain" description="Disease resistance R13L4/SHOC-2-like LRR" evidence="13">
    <location>
        <begin position="558"/>
        <end position="844"/>
    </location>
</feature>
<evidence type="ECO:0000256" key="6">
    <source>
        <dbReference type="ARBA" id="ARBA00022821"/>
    </source>
</evidence>
<comment type="similarity">
    <text evidence="2">Belongs to the disease resistance NB-LRR family.</text>
</comment>
<dbReference type="Pfam" id="PF00931">
    <property type="entry name" value="NB-ARC"/>
    <property type="match status" value="1"/>
</dbReference>
<dbReference type="FunFam" id="1.10.10.10:FF:000322">
    <property type="entry name" value="Probable disease resistance protein At1g63360"/>
    <property type="match status" value="1"/>
</dbReference>
<keyword evidence="7" id="KW-0067">ATP-binding</keyword>
<reference evidence="14" key="1">
    <citation type="submission" date="2023-12" db="EMBL/GenBank/DDBJ databases">
        <title>Genome assembly of Anisodus tanguticus.</title>
        <authorList>
            <person name="Wang Y.-J."/>
        </authorList>
    </citation>
    <scope>NUCLEOTIDE SEQUENCE</scope>
    <source>
        <strain evidence="14">KB-2021</strain>
        <tissue evidence="14">Leaf</tissue>
    </source>
</reference>
<dbReference type="GO" id="GO:0005524">
    <property type="term" value="F:ATP binding"/>
    <property type="evidence" value="ECO:0007669"/>
    <property type="project" value="UniProtKB-KW"/>
</dbReference>